<accession>A0A9J6B1M1</accession>
<proteinExistence type="predicted"/>
<name>A0A9J6B1M1_SOLCO</name>
<feature type="transmembrane region" description="Helical" evidence="1">
    <location>
        <begin position="21"/>
        <end position="38"/>
    </location>
</feature>
<evidence type="ECO:0000256" key="1">
    <source>
        <dbReference type="SAM" id="Phobius"/>
    </source>
</evidence>
<reference evidence="2 3" key="1">
    <citation type="submission" date="2020-09" db="EMBL/GenBank/DDBJ databases">
        <title>De no assembly of potato wild relative species, Solanum commersonii.</title>
        <authorList>
            <person name="Cho K."/>
        </authorList>
    </citation>
    <scope>NUCLEOTIDE SEQUENCE [LARGE SCALE GENOMIC DNA]</scope>
    <source>
        <strain evidence="2">LZ3.2</strain>
        <tissue evidence="2">Leaf</tissue>
    </source>
</reference>
<keyword evidence="1" id="KW-0812">Transmembrane</keyword>
<keyword evidence="1" id="KW-1133">Transmembrane helix</keyword>
<organism evidence="2 3">
    <name type="scientific">Solanum commersonii</name>
    <name type="common">Commerson's wild potato</name>
    <name type="synonym">Commerson's nightshade</name>
    <dbReference type="NCBI Taxonomy" id="4109"/>
    <lineage>
        <taxon>Eukaryota</taxon>
        <taxon>Viridiplantae</taxon>
        <taxon>Streptophyta</taxon>
        <taxon>Embryophyta</taxon>
        <taxon>Tracheophyta</taxon>
        <taxon>Spermatophyta</taxon>
        <taxon>Magnoliopsida</taxon>
        <taxon>eudicotyledons</taxon>
        <taxon>Gunneridae</taxon>
        <taxon>Pentapetalae</taxon>
        <taxon>asterids</taxon>
        <taxon>lamiids</taxon>
        <taxon>Solanales</taxon>
        <taxon>Solanaceae</taxon>
        <taxon>Solanoideae</taxon>
        <taxon>Solaneae</taxon>
        <taxon>Solanum</taxon>
    </lineage>
</organism>
<dbReference type="EMBL" id="JACXVP010000001">
    <property type="protein sequence ID" value="KAG5630601.1"/>
    <property type="molecule type" value="Genomic_DNA"/>
</dbReference>
<dbReference type="Proteomes" id="UP000824120">
    <property type="component" value="Chromosome 1"/>
</dbReference>
<keyword evidence="1" id="KW-0472">Membrane</keyword>
<gene>
    <name evidence="2" type="ORF">H5410_002318</name>
</gene>
<dbReference type="AlphaFoldDB" id="A0A9J6B1M1"/>
<evidence type="ECO:0000313" key="2">
    <source>
        <dbReference type="EMBL" id="KAG5630601.1"/>
    </source>
</evidence>
<sequence>MRDKRYREGSVNYQPSLTIKFYGINQVLTWFLSALMYASRVIAVQKRVVARVEHHQGGTQMKDRATGNNGVCEEFTNG</sequence>
<keyword evidence="3" id="KW-1185">Reference proteome</keyword>
<comment type="caution">
    <text evidence="2">The sequence shown here is derived from an EMBL/GenBank/DDBJ whole genome shotgun (WGS) entry which is preliminary data.</text>
</comment>
<evidence type="ECO:0000313" key="3">
    <source>
        <dbReference type="Proteomes" id="UP000824120"/>
    </source>
</evidence>
<protein>
    <submittedName>
        <fullName evidence="2">Uncharacterized protein</fullName>
    </submittedName>
</protein>